<evidence type="ECO:0000256" key="8">
    <source>
        <dbReference type="RuleBase" id="RU363041"/>
    </source>
</evidence>
<evidence type="ECO:0000256" key="3">
    <source>
        <dbReference type="ARBA" id="ARBA00022448"/>
    </source>
</evidence>
<evidence type="ECO:0000256" key="1">
    <source>
        <dbReference type="ARBA" id="ARBA00004651"/>
    </source>
</evidence>
<reference evidence="9 10" key="1">
    <citation type="submission" date="2023-06" db="EMBL/GenBank/DDBJ databases">
        <title>SYSU T0a273.</title>
        <authorList>
            <person name="Gao L."/>
            <person name="Fang B.-Z."/>
            <person name="Li W.-J."/>
        </authorList>
    </citation>
    <scope>NUCLEOTIDE SEQUENCE [LARGE SCALE GENOMIC DNA]</scope>
    <source>
        <strain evidence="9 10">SYSU T0a273</strain>
    </source>
</reference>
<comment type="similarity">
    <text evidence="2 8">Belongs to the 4-toluene sulfonate uptake permease (TSUP) (TC 2.A.102) family.</text>
</comment>
<feature type="transmembrane region" description="Helical" evidence="8">
    <location>
        <begin position="225"/>
        <end position="242"/>
    </location>
</feature>
<accession>A0AB35MI13</accession>
<feature type="transmembrane region" description="Helical" evidence="8">
    <location>
        <begin position="78"/>
        <end position="95"/>
    </location>
</feature>
<dbReference type="PANTHER" id="PTHR30269">
    <property type="entry name" value="TRANSMEMBRANE PROTEIN YFCA"/>
    <property type="match status" value="1"/>
</dbReference>
<dbReference type="GO" id="GO:0005886">
    <property type="term" value="C:plasma membrane"/>
    <property type="evidence" value="ECO:0007669"/>
    <property type="project" value="UniProtKB-SubCell"/>
</dbReference>
<dbReference type="PANTHER" id="PTHR30269:SF23">
    <property type="entry name" value="MEMBRANE TRANSPORTER PROTEIN YDHB-RELATED"/>
    <property type="match status" value="1"/>
</dbReference>
<dbReference type="RefSeq" id="WP_301160278.1">
    <property type="nucleotide sequence ID" value="NZ_JAUHQB010000004.1"/>
</dbReference>
<keyword evidence="3" id="KW-0813">Transport</keyword>
<comment type="subcellular location">
    <subcellularLocation>
        <location evidence="1 8">Cell membrane</location>
        <topology evidence="1 8">Multi-pass membrane protein</topology>
    </subcellularLocation>
</comment>
<name>A0AB35MI13_9MICO</name>
<proteinExistence type="inferred from homology"/>
<feature type="transmembrane region" description="Helical" evidence="8">
    <location>
        <begin position="46"/>
        <end position="66"/>
    </location>
</feature>
<feature type="transmembrane region" description="Helical" evidence="8">
    <location>
        <begin position="187"/>
        <end position="213"/>
    </location>
</feature>
<dbReference type="InterPro" id="IPR052017">
    <property type="entry name" value="TSUP"/>
</dbReference>
<organism evidence="9 10">
    <name type="scientific">Demequina lignilytica</name>
    <dbReference type="NCBI Taxonomy" id="3051663"/>
    <lineage>
        <taxon>Bacteria</taxon>
        <taxon>Bacillati</taxon>
        <taxon>Actinomycetota</taxon>
        <taxon>Actinomycetes</taxon>
        <taxon>Micrococcales</taxon>
        <taxon>Demequinaceae</taxon>
        <taxon>Demequina</taxon>
    </lineage>
</organism>
<comment type="caution">
    <text evidence="9">The sequence shown here is derived from an EMBL/GenBank/DDBJ whole genome shotgun (WGS) entry which is preliminary data.</text>
</comment>
<dbReference type="AlphaFoldDB" id="A0AB35MI13"/>
<keyword evidence="7 8" id="KW-0472">Membrane</keyword>
<evidence type="ECO:0000256" key="7">
    <source>
        <dbReference type="ARBA" id="ARBA00023136"/>
    </source>
</evidence>
<dbReference type="EMBL" id="JAUHQB010000004">
    <property type="protein sequence ID" value="MDN4483403.1"/>
    <property type="molecule type" value="Genomic_DNA"/>
</dbReference>
<gene>
    <name evidence="9" type="ORF">QQ002_07620</name>
</gene>
<sequence>MLPELSAAAWVLLAVAAAVVGVSKTALPGASTLSIAAFAAVLPARQSTGTLLALLIVGDVFALWAYRRHADWRALVRLAPAVIVGVLAGVAFLAFADDAAVRRLIGVILLLLIGFTLWRRRAAAQDRPHGGRVLYGTLGGFTTMVANAGGPVMSMYFLAARLPVKTFLGTAAWFFAIVNVAKVPFSISLGLLTPTGVLLDLVLVPAVLVGALAGRALAERLDQTVFDRVVIALTLVGAFYLLI</sequence>
<evidence type="ECO:0000256" key="4">
    <source>
        <dbReference type="ARBA" id="ARBA00022475"/>
    </source>
</evidence>
<keyword evidence="5 8" id="KW-0812">Transmembrane</keyword>
<dbReference type="Proteomes" id="UP001172756">
    <property type="component" value="Unassembled WGS sequence"/>
</dbReference>
<feature type="transmembrane region" description="Helical" evidence="8">
    <location>
        <begin position="162"/>
        <end position="181"/>
    </location>
</feature>
<evidence type="ECO:0000256" key="5">
    <source>
        <dbReference type="ARBA" id="ARBA00022692"/>
    </source>
</evidence>
<keyword evidence="4 8" id="KW-1003">Cell membrane</keyword>
<protein>
    <recommendedName>
        <fullName evidence="8">Probable membrane transporter protein</fullName>
    </recommendedName>
</protein>
<dbReference type="InterPro" id="IPR002781">
    <property type="entry name" value="TM_pro_TauE-like"/>
</dbReference>
<evidence type="ECO:0000313" key="9">
    <source>
        <dbReference type="EMBL" id="MDN4483403.1"/>
    </source>
</evidence>
<evidence type="ECO:0000313" key="10">
    <source>
        <dbReference type="Proteomes" id="UP001172756"/>
    </source>
</evidence>
<evidence type="ECO:0000256" key="6">
    <source>
        <dbReference type="ARBA" id="ARBA00022989"/>
    </source>
</evidence>
<feature type="transmembrane region" description="Helical" evidence="8">
    <location>
        <begin position="101"/>
        <end position="118"/>
    </location>
</feature>
<evidence type="ECO:0000256" key="2">
    <source>
        <dbReference type="ARBA" id="ARBA00009142"/>
    </source>
</evidence>
<dbReference type="Pfam" id="PF01925">
    <property type="entry name" value="TauE"/>
    <property type="match status" value="1"/>
</dbReference>
<keyword evidence="6 8" id="KW-1133">Transmembrane helix</keyword>